<gene>
    <name evidence="2" type="ORF">BJ970_003560</name>
</gene>
<evidence type="ECO:0000313" key="3">
    <source>
        <dbReference type="Proteomes" id="UP000584374"/>
    </source>
</evidence>
<dbReference type="GO" id="GO:0004177">
    <property type="term" value="F:aminopeptidase activity"/>
    <property type="evidence" value="ECO:0007669"/>
    <property type="project" value="UniProtKB-KW"/>
</dbReference>
<accession>A0A840Q6D0</accession>
<dbReference type="InterPro" id="IPR011042">
    <property type="entry name" value="6-blade_b-propeller_TolB-like"/>
</dbReference>
<proteinExistence type="predicted"/>
<dbReference type="Proteomes" id="UP000584374">
    <property type="component" value="Unassembled WGS sequence"/>
</dbReference>
<protein>
    <submittedName>
        <fullName evidence="2">Dipeptidyl aminopeptidase/acylaminoacyl peptidase</fullName>
    </submittedName>
</protein>
<organism evidence="2 3">
    <name type="scientific">Saccharopolyspora phatthalungensis</name>
    <dbReference type="NCBI Taxonomy" id="664693"/>
    <lineage>
        <taxon>Bacteria</taxon>
        <taxon>Bacillati</taxon>
        <taxon>Actinomycetota</taxon>
        <taxon>Actinomycetes</taxon>
        <taxon>Pseudonocardiales</taxon>
        <taxon>Pseudonocardiaceae</taxon>
        <taxon>Saccharopolyspora</taxon>
    </lineage>
</organism>
<dbReference type="InterPro" id="IPR029058">
    <property type="entry name" value="AB_hydrolase_fold"/>
</dbReference>
<reference evidence="2 3" key="1">
    <citation type="submission" date="2020-08" db="EMBL/GenBank/DDBJ databases">
        <title>Sequencing the genomes of 1000 actinobacteria strains.</title>
        <authorList>
            <person name="Klenk H.-P."/>
        </authorList>
    </citation>
    <scope>NUCLEOTIDE SEQUENCE [LARGE SCALE GENOMIC DNA]</scope>
    <source>
        <strain evidence="2 3">DSM 45584</strain>
    </source>
</reference>
<dbReference type="AlphaFoldDB" id="A0A840Q6D0"/>
<dbReference type="EMBL" id="JACHIW010000001">
    <property type="protein sequence ID" value="MBB5156026.1"/>
    <property type="molecule type" value="Genomic_DNA"/>
</dbReference>
<keyword evidence="2" id="KW-0378">Hydrolase</keyword>
<dbReference type="Pfam" id="PF00326">
    <property type="entry name" value="Peptidase_S9"/>
    <property type="match status" value="1"/>
</dbReference>
<dbReference type="SUPFAM" id="SSF82171">
    <property type="entry name" value="DPP6 N-terminal domain-like"/>
    <property type="match status" value="1"/>
</dbReference>
<keyword evidence="3" id="KW-1185">Reference proteome</keyword>
<dbReference type="GO" id="GO:0008236">
    <property type="term" value="F:serine-type peptidase activity"/>
    <property type="evidence" value="ECO:0007669"/>
    <property type="project" value="InterPro"/>
</dbReference>
<dbReference type="PANTHER" id="PTHR43056">
    <property type="entry name" value="PEPTIDASE S9 PROLYL OLIGOPEPTIDASE"/>
    <property type="match status" value="1"/>
</dbReference>
<keyword evidence="2" id="KW-0645">Protease</keyword>
<sequence>MAGSAPYGTWQSAMTSRAAARAVAVRSVALGADGVLWWEETRPEEDGRSAIVQCALDGEATEVFGKELAALGAQHDLRSWLPVAGRALVVADDDGLHLVRRACQVQTLTAGSPGTYRDLVRGPDGRSVWCVRERRSERAIVSVSLDGAYAVRTLLRTEECIGSPRPSPDGSMLAWLAWQHPHVPWDGCRLWVGPVTSEGVSPAWSVLGGLGESVFQPEWIGPGALSAVSDRSRWWNPYEVRLDGALRPLACWPEEFGWPQWEGGLATYGRLANGRLAMLHGTGDWRLDLLHPDTGTLEPLDLPYTAYQPRLRTSGNVIAGVAGSPVQPAAVVVVNASTGARRVLRRSMPTPARGWCAPAEWTTFAGRDGHQVHAVVHPPHNPDLRAPSNERVPYVLFLRDWPADRATRMLDPVVLFFTSRGVGVADVVCRGMSGFGRGYREQIYGRWGIADVEDCVVVGRELVQQRGADPARLLVRGVGAGGATALGVLAHTNLCAGGTIYAGVADLPLLAEQGSRRMADHLRALAADSTLQRDPSWLRSIRRPVLMLHGTRDEVVPPSQSRLLDEALRRNGVARARLVFPGEGHHFRRADPISRALDAEMAFYGQILGFTPAGSSALVLHSP</sequence>
<dbReference type="Gene3D" id="3.40.50.1820">
    <property type="entry name" value="alpha/beta hydrolase"/>
    <property type="match status" value="1"/>
</dbReference>
<dbReference type="SUPFAM" id="SSF53474">
    <property type="entry name" value="alpha/beta-Hydrolases"/>
    <property type="match status" value="1"/>
</dbReference>
<dbReference type="Gene3D" id="2.120.10.30">
    <property type="entry name" value="TolB, C-terminal domain"/>
    <property type="match status" value="1"/>
</dbReference>
<comment type="caution">
    <text evidence="2">The sequence shown here is derived from an EMBL/GenBank/DDBJ whole genome shotgun (WGS) entry which is preliminary data.</text>
</comment>
<feature type="domain" description="Peptidase S9 prolyl oligopeptidase catalytic" evidence="1">
    <location>
        <begin position="415"/>
        <end position="609"/>
    </location>
</feature>
<evidence type="ECO:0000259" key="1">
    <source>
        <dbReference type="Pfam" id="PF00326"/>
    </source>
</evidence>
<dbReference type="RefSeq" id="WP_184727242.1">
    <property type="nucleotide sequence ID" value="NZ_JACHIW010000001.1"/>
</dbReference>
<dbReference type="PANTHER" id="PTHR43056:SF5">
    <property type="entry name" value="PEPTIDASE S9 PROLYL OLIGOPEPTIDASE CATALYTIC DOMAIN-CONTAINING PROTEIN"/>
    <property type="match status" value="1"/>
</dbReference>
<keyword evidence="2" id="KW-0031">Aminopeptidase</keyword>
<dbReference type="InterPro" id="IPR050585">
    <property type="entry name" value="Xaa-Pro_dipeptidyl-ppase/CocE"/>
</dbReference>
<name>A0A840Q6D0_9PSEU</name>
<dbReference type="GO" id="GO:0006508">
    <property type="term" value="P:proteolysis"/>
    <property type="evidence" value="ECO:0007669"/>
    <property type="project" value="InterPro"/>
</dbReference>
<dbReference type="InterPro" id="IPR001375">
    <property type="entry name" value="Peptidase_S9_cat"/>
</dbReference>
<evidence type="ECO:0000313" key="2">
    <source>
        <dbReference type="EMBL" id="MBB5156026.1"/>
    </source>
</evidence>